<protein>
    <submittedName>
        <fullName evidence="2">Uncharacterized protein</fullName>
    </submittedName>
</protein>
<keyword evidence="1" id="KW-0472">Membrane</keyword>
<dbReference type="EMBL" id="JAUEPO010000004">
    <property type="protein sequence ID" value="KAK3324191.1"/>
    <property type="molecule type" value="Genomic_DNA"/>
</dbReference>
<evidence type="ECO:0000256" key="1">
    <source>
        <dbReference type="SAM" id="Phobius"/>
    </source>
</evidence>
<reference evidence="2" key="1">
    <citation type="journal article" date="2023" name="Mol. Phylogenet. Evol.">
        <title>Genome-scale phylogeny and comparative genomics of the fungal order Sordariales.</title>
        <authorList>
            <person name="Hensen N."/>
            <person name="Bonometti L."/>
            <person name="Westerberg I."/>
            <person name="Brannstrom I.O."/>
            <person name="Guillou S."/>
            <person name="Cros-Aarteil S."/>
            <person name="Calhoun S."/>
            <person name="Haridas S."/>
            <person name="Kuo A."/>
            <person name="Mondo S."/>
            <person name="Pangilinan J."/>
            <person name="Riley R."/>
            <person name="LaButti K."/>
            <person name="Andreopoulos B."/>
            <person name="Lipzen A."/>
            <person name="Chen C."/>
            <person name="Yan M."/>
            <person name="Daum C."/>
            <person name="Ng V."/>
            <person name="Clum A."/>
            <person name="Steindorff A."/>
            <person name="Ohm R.A."/>
            <person name="Martin F."/>
            <person name="Silar P."/>
            <person name="Natvig D.O."/>
            <person name="Lalanne C."/>
            <person name="Gautier V."/>
            <person name="Ament-Velasquez S.L."/>
            <person name="Kruys A."/>
            <person name="Hutchinson M.I."/>
            <person name="Powell A.J."/>
            <person name="Barry K."/>
            <person name="Miller A.N."/>
            <person name="Grigoriev I.V."/>
            <person name="Debuchy R."/>
            <person name="Gladieux P."/>
            <person name="Hiltunen Thoren M."/>
            <person name="Johannesson H."/>
        </authorList>
    </citation>
    <scope>NUCLEOTIDE SEQUENCE</scope>
    <source>
        <strain evidence="2">SMH4131-1</strain>
    </source>
</reference>
<organism evidence="2 3">
    <name type="scientific">Cercophora scortea</name>
    <dbReference type="NCBI Taxonomy" id="314031"/>
    <lineage>
        <taxon>Eukaryota</taxon>
        <taxon>Fungi</taxon>
        <taxon>Dikarya</taxon>
        <taxon>Ascomycota</taxon>
        <taxon>Pezizomycotina</taxon>
        <taxon>Sordariomycetes</taxon>
        <taxon>Sordariomycetidae</taxon>
        <taxon>Sordariales</taxon>
        <taxon>Lasiosphaeriaceae</taxon>
        <taxon>Cercophora</taxon>
    </lineage>
</organism>
<reference evidence="2" key="2">
    <citation type="submission" date="2023-06" db="EMBL/GenBank/DDBJ databases">
        <authorList>
            <consortium name="Lawrence Berkeley National Laboratory"/>
            <person name="Haridas S."/>
            <person name="Hensen N."/>
            <person name="Bonometti L."/>
            <person name="Westerberg I."/>
            <person name="Brannstrom I.O."/>
            <person name="Guillou S."/>
            <person name="Cros-Aarteil S."/>
            <person name="Calhoun S."/>
            <person name="Kuo A."/>
            <person name="Mondo S."/>
            <person name="Pangilinan J."/>
            <person name="Riley R."/>
            <person name="Labutti K."/>
            <person name="Andreopoulos B."/>
            <person name="Lipzen A."/>
            <person name="Chen C."/>
            <person name="Yanf M."/>
            <person name="Daum C."/>
            <person name="Ng V."/>
            <person name="Clum A."/>
            <person name="Steindorff A."/>
            <person name="Ohm R."/>
            <person name="Martin F."/>
            <person name="Silar P."/>
            <person name="Natvig D."/>
            <person name="Lalanne C."/>
            <person name="Gautier V."/>
            <person name="Ament-Velasquez S.L."/>
            <person name="Kruys A."/>
            <person name="Hutchinson M.I."/>
            <person name="Powell A.J."/>
            <person name="Barry K."/>
            <person name="Miller A.N."/>
            <person name="Grigoriev I.V."/>
            <person name="Debuchy R."/>
            <person name="Gladieux P."/>
            <person name="Thoren M.H."/>
            <person name="Johannesson H."/>
        </authorList>
    </citation>
    <scope>NUCLEOTIDE SEQUENCE</scope>
    <source>
        <strain evidence="2">SMH4131-1</strain>
    </source>
</reference>
<accession>A0AAE0IFM2</accession>
<name>A0AAE0IFM2_9PEZI</name>
<proteinExistence type="predicted"/>
<keyword evidence="3" id="KW-1185">Reference proteome</keyword>
<dbReference type="Proteomes" id="UP001286456">
    <property type="component" value="Unassembled WGS sequence"/>
</dbReference>
<gene>
    <name evidence="2" type="ORF">B0T19DRAFT_402441</name>
</gene>
<sequence length="146" mass="15472">MTSFGNAHGPAAGYHGHIVALGIGAGKTLVACAVVAILHLVAINRYLIGQDRSRGGGQHNPPNAKPGTWCPSGSRLGIQCCSRGFKIQAERYFDSYFDSSETSILACWFTSTIQGQDHQCWVVSADSLITIKASLFYILGIGPSGT</sequence>
<comment type="caution">
    <text evidence="2">The sequence shown here is derived from an EMBL/GenBank/DDBJ whole genome shotgun (WGS) entry which is preliminary data.</text>
</comment>
<feature type="transmembrane region" description="Helical" evidence="1">
    <location>
        <begin position="18"/>
        <end position="43"/>
    </location>
</feature>
<dbReference type="AlphaFoldDB" id="A0AAE0IFM2"/>
<keyword evidence="1" id="KW-0812">Transmembrane</keyword>
<evidence type="ECO:0000313" key="3">
    <source>
        <dbReference type="Proteomes" id="UP001286456"/>
    </source>
</evidence>
<evidence type="ECO:0000313" key="2">
    <source>
        <dbReference type="EMBL" id="KAK3324191.1"/>
    </source>
</evidence>
<keyword evidence="1" id="KW-1133">Transmembrane helix</keyword>